<dbReference type="PANTHER" id="PTHR33463:SF167">
    <property type="entry name" value="PUTATIVE-RELATED"/>
    <property type="match status" value="1"/>
</dbReference>
<keyword evidence="1" id="KW-0611">Plant defense</keyword>
<dbReference type="Pfam" id="PF23247">
    <property type="entry name" value="LRR_RPS2"/>
    <property type="match status" value="1"/>
</dbReference>
<organism evidence="3 4">
    <name type="scientific">Ambrosia artemisiifolia</name>
    <name type="common">Common ragweed</name>
    <dbReference type="NCBI Taxonomy" id="4212"/>
    <lineage>
        <taxon>Eukaryota</taxon>
        <taxon>Viridiplantae</taxon>
        <taxon>Streptophyta</taxon>
        <taxon>Embryophyta</taxon>
        <taxon>Tracheophyta</taxon>
        <taxon>Spermatophyta</taxon>
        <taxon>Magnoliopsida</taxon>
        <taxon>eudicotyledons</taxon>
        <taxon>Gunneridae</taxon>
        <taxon>Pentapetalae</taxon>
        <taxon>asterids</taxon>
        <taxon>campanulids</taxon>
        <taxon>Asterales</taxon>
        <taxon>Asteraceae</taxon>
        <taxon>Asteroideae</taxon>
        <taxon>Heliantheae alliance</taxon>
        <taxon>Heliantheae</taxon>
        <taxon>Ambrosia</taxon>
    </lineage>
</organism>
<sequence length="245" mass="28180">MRSIEIQGYDLVYEDAVIEFPNNIQQLALHSCHDITFLSKLSDTTNLTTLRQCYLSNCNGMEFITTSGNRFPSLELLVLRKMPKLKAISDGITSSQIFTKLKSLKIHSCNSMKYLFSSGMLEDFQNLEEIEVWNSSMIQEMVEDNTGLFSTVLLPKLRRLSLSALPELKCITKGVLICDSLETVEIWDCEKLRALPFSINYLPSTLQHIKGKRSWWDDLEWDETGCKNLLQPFFDQDNLPWNPSH</sequence>
<gene>
    <name evidence="3" type="ORF">M8C21_012917</name>
</gene>
<dbReference type="PANTHER" id="PTHR33463">
    <property type="entry name" value="NB-ARC DOMAIN-CONTAINING PROTEIN-RELATED"/>
    <property type="match status" value="1"/>
</dbReference>
<protein>
    <recommendedName>
        <fullName evidence="2">Disease resistance protein At4g27190-like leucine-rich repeats domain-containing protein</fullName>
    </recommendedName>
</protein>
<proteinExistence type="predicted"/>
<keyword evidence="4" id="KW-1185">Reference proteome</keyword>
<dbReference type="EMBL" id="JAMZMK010007253">
    <property type="protein sequence ID" value="KAI7745421.1"/>
    <property type="molecule type" value="Genomic_DNA"/>
</dbReference>
<dbReference type="Gene3D" id="3.80.10.10">
    <property type="entry name" value="Ribonuclease Inhibitor"/>
    <property type="match status" value="1"/>
</dbReference>
<dbReference type="Proteomes" id="UP001206925">
    <property type="component" value="Unassembled WGS sequence"/>
</dbReference>
<evidence type="ECO:0000256" key="1">
    <source>
        <dbReference type="ARBA" id="ARBA00022821"/>
    </source>
</evidence>
<feature type="domain" description="Disease resistance protein At4g27190-like leucine-rich repeats" evidence="2">
    <location>
        <begin position="77"/>
        <end position="199"/>
    </location>
</feature>
<dbReference type="InterPro" id="IPR050905">
    <property type="entry name" value="Plant_NBS-LRR"/>
</dbReference>
<accession>A0AAD5GMB0</accession>
<comment type="caution">
    <text evidence="3">The sequence shown here is derived from an EMBL/GenBank/DDBJ whole genome shotgun (WGS) entry which is preliminary data.</text>
</comment>
<evidence type="ECO:0000259" key="2">
    <source>
        <dbReference type="Pfam" id="PF23247"/>
    </source>
</evidence>
<dbReference type="SUPFAM" id="SSF52058">
    <property type="entry name" value="L domain-like"/>
    <property type="match status" value="1"/>
</dbReference>
<evidence type="ECO:0000313" key="3">
    <source>
        <dbReference type="EMBL" id="KAI7745421.1"/>
    </source>
</evidence>
<name>A0AAD5GMB0_AMBAR</name>
<dbReference type="InterPro" id="IPR032675">
    <property type="entry name" value="LRR_dom_sf"/>
</dbReference>
<dbReference type="AlphaFoldDB" id="A0AAD5GMB0"/>
<reference evidence="3" key="1">
    <citation type="submission" date="2022-06" db="EMBL/GenBank/DDBJ databases">
        <title>Uncovering the hologenomic basis of an extraordinary plant invasion.</title>
        <authorList>
            <person name="Bieker V.C."/>
            <person name="Martin M.D."/>
            <person name="Gilbert T."/>
            <person name="Hodgins K."/>
            <person name="Battlay P."/>
            <person name="Petersen B."/>
            <person name="Wilson J."/>
        </authorList>
    </citation>
    <scope>NUCLEOTIDE SEQUENCE</scope>
    <source>
        <strain evidence="3">AA19_3_7</strain>
        <tissue evidence="3">Leaf</tissue>
    </source>
</reference>
<dbReference type="InterPro" id="IPR057135">
    <property type="entry name" value="At4g27190-like_LRR"/>
</dbReference>
<evidence type="ECO:0000313" key="4">
    <source>
        <dbReference type="Proteomes" id="UP001206925"/>
    </source>
</evidence>